<feature type="transmembrane region" description="Helical" evidence="9">
    <location>
        <begin position="252"/>
        <end position="273"/>
    </location>
</feature>
<keyword evidence="2" id="KW-1003">Cell membrane</keyword>
<feature type="region of interest" description="Disordered" evidence="8">
    <location>
        <begin position="521"/>
        <end position="566"/>
    </location>
</feature>
<name>A0A1G7ZSR6_9PROT</name>
<evidence type="ECO:0000313" key="12">
    <source>
        <dbReference type="Proteomes" id="UP000217076"/>
    </source>
</evidence>
<dbReference type="STRING" id="83401.SAMN05421742_104207"/>
<evidence type="ECO:0000256" key="9">
    <source>
        <dbReference type="SAM" id="Phobius"/>
    </source>
</evidence>
<dbReference type="GO" id="GO:0005886">
    <property type="term" value="C:plasma membrane"/>
    <property type="evidence" value="ECO:0007669"/>
    <property type="project" value="UniProtKB-SubCell"/>
</dbReference>
<dbReference type="InterPro" id="IPR038731">
    <property type="entry name" value="RgtA/B/C-like"/>
</dbReference>
<feature type="transmembrane region" description="Helical" evidence="9">
    <location>
        <begin position="203"/>
        <end position="221"/>
    </location>
</feature>
<organism evidence="11 12">
    <name type="scientific">Roseospirillum parvum</name>
    <dbReference type="NCBI Taxonomy" id="83401"/>
    <lineage>
        <taxon>Bacteria</taxon>
        <taxon>Pseudomonadati</taxon>
        <taxon>Pseudomonadota</taxon>
        <taxon>Alphaproteobacteria</taxon>
        <taxon>Rhodospirillales</taxon>
        <taxon>Rhodospirillaceae</taxon>
        <taxon>Roseospirillum</taxon>
    </lineage>
</organism>
<feature type="domain" description="Glycosyltransferase RgtA/B/C/D-like" evidence="10">
    <location>
        <begin position="61"/>
        <end position="221"/>
    </location>
</feature>
<feature type="transmembrane region" description="Helical" evidence="9">
    <location>
        <begin position="90"/>
        <end position="107"/>
    </location>
</feature>
<dbReference type="RefSeq" id="WP_092618040.1">
    <property type="nucleotide sequence ID" value="NZ_FNCV01000004.1"/>
</dbReference>
<dbReference type="GO" id="GO:0009103">
    <property type="term" value="P:lipopolysaccharide biosynthetic process"/>
    <property type="evidence" value="ECO:0007669"/>
    <property type="project" value="UniProtKB-ARBA"/>
</dbReference>
<feature type="transmembrane region" description="Helical" evidence="9">
    <location>
        <begin position="315"/>
        <end position="333"/>
    </location>
</feature>
<dbReference type="EMBL" id="FNCV01000004">
    <property type="protein sequence ID" value="SDH11742.1"/>
    <property type="molecule type" value="Genomic_DNA"/>
</dbReference>
<keyword evidence="12" id="KW-1185">Reference proteome</keyword>
<comment type="subcellular location">
    <subcellularLocation>
        <location evidence="1">Cell membrane</location>
        <topology evidence="1">Multi-pass membrane protein</topology>
    </subcellularLocation>
</comment>
<protein>
    <submittedName>
        <fullName evidence="11">Dolichyl-phosphate-mannose-protein mannosyltransferase</fullName>
    </submittedName>
</protein>
<keyword evidence="3 11" id="KW-0328">Glycosyltransferase</keyword>
<gene>
    <name evidence="11" type="ORF">SAMN05421742_104207</name>
</gene>
<feature type="transmembrane region" description="Helical" evidence="9">
    <location>
        <begin position="137"/>
        <end position="153"/>
    </location>
</feature>
<dbReference type="PANTHER" id="PTHR33908">
    <property type="entry name" value="MANNOSYLTRANSFERASE YKCB-RELATED"/>
    <property type="match status" value="1"/>
</dbReference>
<feature type="transmembrane region" description="Helical" evidence="9">
    <location>
        <begin position="159"/>
        <end position="191"/>
    </location>
</feature>
<evidence type="ECO:0000256" key="2">
    <source>
        <dbReference type="ARBA" id="ARBA00022475"/>
    </source>
</evidence>
<evidence type="ECO:0000259" key="10">
    <source>
        <dbReference type="Pfam" id="PF13231"/>
    </source>
</evidence>
<dbReference type="OrthoDB" id="9811222at2"/>
<evidence type="ECO:0000256" key="7">
    <source>
        <dbReference type="ARBA" id="ARBA00023136"/>
    </source>
</evidence>
<dbReference type="AlphaFoldDB" id="A0A1G7ZSR6"/>
<dbReference type="Pfam" id="PF13231">
    <property type="entry name" value="PMT_2"/>
    <property type="match status" value="1"/>
</dbReference>
<evidence type="ECO:0000256" key="4">
    <source>
        <dbReference type="ARBA" id="ARBA00022679"/>
    </source>
</evidence>
<keyword evidence="7 9" id="KW-0472">Membrane</keyword>
<reference evidence="12" key="1">
    <citation type="submission" date="2016-10" db="EMBL/GenBank/DDBJ databases">
        <authorList>
            <person name="Varghese N."/>
            <person name="Submissions S."/>
        </authorList>
    </citation>
    <scope>NUCLEOTIDE SEQUENCE [LARGE SCALE GENOMIC DNA]</scope>
    <source>
        <strain evidence="12">930I</strain>
    </source>
</reference>
<proteinExistence type="predicted"/>
<feature type="transmembrane region" description="Helical" evidence="9">
    <location>
        <begin position="340"/>
        <end position="358"/>
    </location>
</feature>
<dbReference type="GO" id="GO:0016763">
    <property type="term" value="F:pentosyltransferase activity"/>
    <property type="evidence" value="ECO:0007669"/>
    <property type="project" value="TreeGrafter"/>
</dbReference>
<feature type="transmembrane region" description="Helical" evidence="9">
    <location>
        <begin position="285"/>
        <end position="309"/>
    </location>
</feature>
<evidence type="ECO:0000256" key="1">
    <source>
        <dbReference type="ARBA" id="ARBA00004651"/>
    </source>
</evidence>
<dbReference type="PANTHER" id="PTHR33908:SF11">
    <property type="entry name" value="MEMBRANE PROTEIN"/>
    <property type="match status" value="1"/>
</dbReference>
<keyword evidence="6 9" id="KW-1133">Transmembrane helix</keyword>
<evidence type="ECO:0000313" key="11">
    <source>
        <dbReference type="EMBL" id="SDH11742.1"/>
    </source>
</evidence>
<dbReference type="InterPro" id="IPR050297">
    <property type="entry name" value="LipidA_mod_glycosyltrf_83"/>
</dbReference>
<sequence length="566" mass="60681">MSTPVVRTRAERWTRPGGMLVLALAVTLWRLVVLQQSGHNLSFDEAQYWHWSLDFDFGYFSKPPLVAWIIGLATALFGEGEVAIRGAVPVAHGVTSVLVFLLGRRLYGPLAGLWAGLLFLLMPGVTFSSLLVSTDPFLLTCWAGALLALVVALEEDRLGAWAALGLALGVGLLAKYAMAYFVPCFLVFLAVSPAHRPLLRRPGPWLALGLGLLLLAPNMAWNAAHGFVTLAHTQANANLGGPLFHPDHLAEFIGAQAGVFGPIPFLAFLWLLVRPGSRPADPPGLPAGRLLVSFSLPILALVALLALLSRANANWAAPAFVAAAVWVAGALSASPRRRAWLWAALVIHLVAAGVLANYEATLKLLGIEMTQRTDIQKRLRGWDEVGAWATDLSQRHPGVRLLFDSRKVMTPLLYYVRPHPLDAGMWNPDGHPENHYELTADIAQAVGEDFLYLTRRDDASAVAGAFDSVAGLGVMRLVYPTGHTLTVRAYLARGFKGYGAAGTAMGEHEPLSPLEPMMTENRLASRGQGRAAPAPPGKPLDPGWQGGTLPIIGSRGESGSRPGDTA</sequence>
<keyword evidence="4 11" id="KW-0808">Transferase</keyword>
<evidence type="ECO:0000256" key="8">
    <source>
        <dbReference type="SAM" id="MobiDB-lite"/>
    </source>
</evidence>
<feature type="transmembrane region" description="Helical" evidence="9">
    <location>
        <begin position="113"/>
        <end position="132"/>
    </location>
</feature>
<keyword evidence="5 9" id="KW-0812">Transmembrane</keyword>
<accession>A0A1G7ZSR6</accession>
<dbReference type="Proteomes" id="UP000217076">
    <property type="component" value="Unassembled WGS sequence"/>
</dbReference>
<evidence type="ECO:0000256" key="3">
    <source>
        <dbReference type="ARBA" id="ARBA00022676"/>
    </source>
</evidence>
<evidence type="ECO:0000256" key="6">
    <source>
        <dbReference type="ARBA" id="ARBA00022989"/>
    </source>
</evidence>
<evidence type="ECO:0000256" key="5">
    <source>
        <dbReference type="ARBA" id="ARBA00022692"/>
    </source>
</evidence>